<evidence type="ECO:0000256" key="4">
    <source>
        <dbReference type="RuleBase" id="RU367022"/>
    </source>
</evidence>
<keyword evidence="4" id="KW-0186">Copper</keyword>
<evidence type="ECO:0000256" key="3">
    <source>
        <dbReference type="ARBA" id="ARBA00023136"/>
    </source>
</evidence>
<keyword evidence="2 4" id="KW-1133">Transmembrane helix</keyword>
<keyword evidence="4" id="KW-0187">Copper transport</keyword>
<dbReference type="Pfam" id="PF04145">
    <property type="entry name" value="Ctr"/>
    <property type="match status" value="2"/>
</dbReference>
<name>W2SSR8_NECAM</name>
<comment type="similarity">
    <text evidence="4">Belongs to the copper transporter (Ctr) (TC 1.A.56) family. SLC31A subfamily.</text>
</comment>
<feature type="transmembrane region" description="Helical" evidence="4">
    <location>
        <begin position="85"/>
        <end position="104"/>
    </location>
</feature>
<evidence type="ECO:0000256" key="1">
    <source>
        <dbReference type="ARBA" id="ARBA00022692"/>
    </source>
</evidence>
<dbReference type="KEGG" id="nai:NECAME_14065"/>
<proteinExistence type="inferred from homology"/>
<gene>
    <name evidence="5" type="ORF">NECAME_14065</name>
</gene>
<keyword evidence="4" id="KW-0406">Ion transport</keyword>
<dbReference type="OrthoDB" id="161814at2759"/>
<sequence>MHEGGRMMWMWFHTKLNDTLLFKSWWIHDPGKMVWSCLIVAVLAVVLEALRWYSHMLNSAQYLDMLLYFAQSVLAYTLMLSFMTFSVWICLSLCIGLTIGHYLFGVKRFKLTS</sequence>
<dbReference type="PANTHER" id="PTHR12483">
    <property type="entry name" value="SOLUTE CARRIER FAMILY 31 COPPER TRANSPORTERS"/>
    <property type="match status" value="1"/>
</dbReference>
<protein>
    <recommendedName>
        <fullName evidence="4">Copper transport protein</fullName>
    </recommendedName>
</protein>
<keyword evidence="3 4" id="KW-0472">Membrane</keyword>
<keyword evidence="4" id="KW-0813">Transport</keyword>
<comment type="subcellular location">
    <subcellularLocation>
        <location evidence="4">Membrane</location>
        <topology evidence="4">Multi-pass membrane protein</topology>
    </subcellularLocation>
</comment>
<dbReference type="GO" id="GO:0005375">
    <property type="term" value="F:copper ion transmembrane transporter activity"/>
    <property type="evidence" value="ECO:0007669"/>
    <property type="project" value="UniProtKB-UniRule"/>
</dbReference>
<dbReference type="AlphaFoldDB" id="W2SSR8"/>
<organism evidence="5 6">
    <name type="scientific">Necator americanus</name>
    <name type="common">Human hookworm</name>
    <dbReference type="NCBI Taxonomy" id="51031"/>
    <lineage>
        <taxon>Eukaryota</taxon>
        <taxon>Metazoa</taxon>
        <taxon>Ecdysozoa</taxon>
        <taxon>Nematoda</taxon>
        <taxon>Chromadorea</taxon>
        <taxon>Rhabditida</taxon>
        <taxon>Rhabditina</taxon>
        <taxon>Rhabditomorpha</taxon>
        <taxon>Strongyloidea</taxon>
        <taxon>Ancylostomatidae</taxon>
        <taxon>Bunostominae</taxon>
        <taxon>Necator</taxon>
    </lineage>
</organism>
<keyword evidence="1 4" id="KW-0812">Transmembrane</keyword>
<dbReference type="GO" id="GO:0016020">
    <property type="term" value="C:membrane"/>
    <property type="evidence" value="ECO:0007669"/>
    <property type="project" value="UniProtKB-SubCell"/>
</dbReference>
<dbReference type="EMBL" id="KI666531">
    <property type="protein sequence ID" value="ETN71886.1"/>
    <property type="molecule type" value="Genomic_DNA"/>
</dbReference>
<reference evidence="6" key="1">
    <citation type="journal article" date="2014" name="Nat. Genet.">
        <title>Genome of the human hookworm Necator americanus.</title>
        <authorList>
            <person name="Tang Y.T."/>
            <person name="Gao X."/>
            <person name="Rosa B.A."/>
            <person name="Abubucker S."/>
            <person name="Hallsworth-Pepin K."/>
            <person name="Martin J."/>
            <person name="Tyagi R."/>
            <person name="Heizer E."/>
            <person name="Zhang X."/>
            <person name="Bhonagiri-Palsikar V."/>
            <person name="Minx P."/>
            <person name="Warren W.C."/>
            <person name="Wang Q."/>
            <person name="Zhan B."/>
            <person name="Hotez P.J."/>
            <person name="Sternberg P.W."/>
            <person name="Dougall A."/>
            <person name="Gaze S.T."/>
            <person name="Mulvenna J."/>
            <person name="Sotillo J."/>
            <person name="Ranganathan S."/>
            <person name="Rabelo E.M."/>
            <person name="Wilson R.K."/>
            <person name="Felgner P.L."/>
            <person name="Bethony J."/>
            <person name="Hawdon J.M."/>
            <person name="Gasser R.B."/>
            <person name="Loukas A."/>
            <person name="Mitreva M."/>
        </authorList>
    </citation>
    <scope>NUCLEOTIDE SEQUENCE [LARGE SCALE GENOMIC DNA]</scope>
</reference>
<dbReference type="InterPro" id="IPR007274">
    <property type="entry name" value="Cop_transporter"/>
</dbReference>
<accession>W2SSR8</accession>
<evidence type="ECO:0000313" key="6">
    <source>
        <dbReference type="Proteomes" id="UP000053676"/>
    </source>
</evidence>
<feature type="transmembrane region" description="Helical" evidence="4">
    <location>
        <begin position="33"/>
        <end position="50"/>
    </location>
</feature>
<evidence type="ECO:0000313" key="5">
    <source>
        <dbReference type="EMBL" id="ETN71886.1"/>
    </source>
</evidence>
<dbReference type="PANTHER" id="PTHR12483:SF115">
    <property type="entry name" value="COPPER TRANSPORT PROTEIN"/>
    <property type="match status" value="1"/>
</dbReference>
<dbReference type="Proteomes" id="UP000053676">
    <property type="component" value="Unassembled WGS sequence"/>
</dbReference>
<evidence type="ECO:0000256" key="2">
    <source>
        <dbReference type="ARBA" id="ARBA00022989"/>
    </source>
</evidence>
<keyword evidence="6" id="KW-1185">Reference proteome</keyword>